<dbReference type="AlphaFoldDB" id="A0A7Z7LDH1"/>
<evidence type="ECO:0000256" key="6">
    <source>
        <dbReference type="ARBA" id="ARBA00023136"/>
    </source>
</evidence>
<keyword evidence="3" id="KW-1003">Cell membrane</keyword>
<dbReference type="PANTHER" id="PTHR43163:SF6">
    <property type="entry name" value="DIPEPTIDE TRANSPORT SYSTEM PERMEASE PROTEIN DPPB-RELATED"/>
    <property type="match status" value="1"/>
</dbReference>
<protein>
    <submittedName>
        <fullName evidence="9">Binding-protein-dependent transport systems inner membrane component</fullName>
    </submittedName>
</protein>
<evidence type="ECO:0000256" key="7">
    <source>
        <dbReference type="RuleBase" id="RU363032"/>
    </source>
</evidence>
<dbReference type="CDD" id="cd06261">
    <property type="entry name" value="TM_PBP2"/>
    <property type="match status" value="1"/>
</dbReference>
<sequence length="320" mass="36027">MTLSYLVKRIIIMILTVFLAVTMSFILIRSLPGDPAERYYGDPRLPEEIKEEIKAVFGLDKPLITQYFIFIGNAFRGDLGVSYTYRRDVVGVILERLPWTLMLTVVPTVLSMFVALWIGTFIAFNRGKKLDRFMRFFAFGLNSVPTFWLALLLVMGTGFYLNIFPLQGMFDPLESGMARVISILHHAALPWITLFIVGMPSFAIQVRNIALNILGEDFIITAKAKGLREREIRRKHVLRNALGPLFSLLTLRIAGLVGGAVLIETIFSWKGMGLLVLEASKNSDYPLLQATVLMTIVLVIMANFLADVLQAAFDPRVIYT</sequence>
<evidence type="ECO:0000313" key="10">
    <source>
        <dbReference type="Proteomes" id="UP000250796"/>
    </source>
</evidence>
<evidence type="ECO:0000256" key="2">
    <source>
        <dbReference type="ARBA" id="ARBA00022448"/>
    </source>
</evidence>
<keyword evidence="6 7" id="KW-0472">Membrane</keyword>
<name>A0A7Z7LDH1_9BACT</name>
<dbReference type="InterPro" id="IPR000515">
    <property type="entry name" value="MetI-like"/>
</dbReference>
<feature type="transmembrane region" description="Helical" evidence="7">
    <location>
        <begin position="12"/>
        <end position="31"/>
    </location>
</feature>
<dbReference type="InterPro" id="IPR035906">
    <property type="entry name" value="MetI-like_sf"/>
</dbReference>
<keyword evidence="5 7" id="KW-1133">Transmembrane helix</keyword>
<dbReference type="InterPro" id="IPR045621">
    <property type="entry name" value="BPD_transp_1_N"/>
</dbReference>
<dbReference type="GO" id="GO:0005886">
    <property type="term" value="C:plasma membrane"/>
    <property type="evidence" value="ECO:0007669"/>
    <property type="project" value="UniProtKB-SubCell"/>
</dbReference>
<comment type="subcellular location">
    <subcellularLocation>
        <location evidence="1 7">Cell membrane</location>
        <topology evidence="1 7">Multi-pass membrane protein</topology>
    </subcellularLocation>
</comment>
<dbReference type="GO" id="GO:0055085">
    <property type="term" value="P:transmembrane transport"/>
    <property type="evidence" value="ECO:0007669"/>
    <property type="project" value="InterPro"/>
</dbReference>
<dbReference type="KEGG" id="minf:MESINF_0122"/>
<dbReference type="Pfam" id="PF19300">
    <property type="entry name" value="BPD_transp_1_N"/>
    <property type="match status" value="1"/>
</dbReference>
<keyword evidence="2 7" id="KW-0813">Transport</keyword>
<evidence type="ECO:0000256" key="4">
    <source>
        <dbReference type="ARBA" id="ARBA00022692"/>
    </source>
</evidence>
<evidence type="ECO:0000256" key="5">
    <source>
        <dbReference type="ARBA" id="ARBA00022989"/>
    </source>
</evidence>
<evidence type="ECO:0000313" key="9">
    <source>
        <dbReference type="EMBL" id="SSC11571.1"/>
    </source>
</evidence>
<comment type="similarity">
    <text evidence="7">Belongs to the binding-protein-dependent transport system permease family.</text>
</comment>
<evidence type="ECO:0000256" key="1">
    <source>
        <dbReference type="ARBA" id="ARBA00004651"/>
    </source>
</evidence>
<evidence type="ECO:0000256" key="3">
    <source>
        <dbReference type="ARBA" id="ARBA00022475"/>
    </source>
</evidence>
<evidence type="ECO:0000259" key="8">
    <source>
        <dbReference type="PROSITE" id="PS50928"/>
    </source>
</evidence>
<keyword evidence="4 7" id="KW-0812">Transmembrane</keyword>
<feature type="transmembrane region" description="Helical" evidence="7">
    <location>
        <begin position="99"/>
        <end position="124"/>
    </location>
</feature>
<dbReference type="Proteomes" id="UP000250796">
    <property type="component" value="Chromosome MESINF"/>
</dbReference>
<dbReference type="EMBL" id="LS974202">
    <property type="protein sequence ID" value="SSC11571.1"/>
    <property type="molecule type" value="Genomic_DNA"/>
</dbReference>
<proteinExistence type="inferred from homology"/>
<organism evidence="9 10">
    <name type="scientific">Mesotoga infera</name>
    <dbReference type="NCBI Taxonomy" id="1236046"/>
    <lineage>
        <taxon>Bacteria</taxon>
        <taxon>Thermotogati</taxon>
        <taxon>Thermotogota</taxon>
        <taxon>Thermotogae</taxon>
        <taxon>Kosmotogales</taxon>
        <taxon>Kosmotogaceae</taxon>
        <taxon>Mesotoga</taxon>
    </lineage>
</organism>
<dbReference type="SUPFAM" id="SSF161098">
    <property type="entry name" value="MetI-like"/>
    <property type="match status" value="1"/>
</dbReference>
<keyword evidence="10" id="KW-1185">Reference proteome</keyword>
<dbReference type="PROSITE" id="PS50928">
    <property type="entry name" value="ABC_TM1"/>
    <property type="match status" value="1"/>
</dbReference>
<gene>
    <name evidence="9" type="ORF">MESINF_0122</name>
</gene>
<dbReference type="Pfam" id="PF00528">
    <property type="entry name" value="BPD_transp_1"/>
    <property type="match status" value="1"/>
</dbReference>
<feature type="transmembrane region" description="Helical" evidence="7">
    <location>
        <begin position="183"/>
        <end position="204"/>
    </location>
</feature>
<feature type="transmembrane region" description="Helical" evidence="7">
    <location>
        <begin position="136"/>
        <end position="163"/>
    </location>
</feature>
<feature type="domain" description="ABC transmembrane type-1" evidence="8">
    <location>
        <begin position="97"/>
        <end position="306"/>
    </location>
</feature>
<feature type="transmembrane region" description="Helical" evidence="7">
    <location>
        <begin position="242"/>
        <end position="267"/>
    </location>
</feature>
<dbReference type="PANTHER" id="PTHR43163">
    <property type="entry name" value="DIPEPTIDE TRANSPORT SYSTEM PERMEASE PROTEIN DPPB-RELATED"/>
    <property type="match status" value="1"/>
</dbReference>
<dbReference type="Gene3D" id="1.10.3720.10">
    <property type="entry name" value="MetI-like"/>
    <property type="match status" value="1"/>
</dbReference>
<feature type="transmembrane region" description="Helical" evidence="7">
    <location>
        <begin position="287"/>
        <end position="306"/>
    </location>
</feature>
<accession>A0A7Z7LDH1</accession>
<reference evidence="9 10" key="1">
    <citation type="submission" date="2017-01" db="EMBL/GenBank/DDBJ databases">
        <authorList>
            <person name="Erauso G."/>
        </authorList>
    </citation>
    <scope>NUCLEOTIDE SEQUENCE [LARGE SCALE GENOMIC DNA]</scope>
    <source>
        <strain evidence="9">MESINF1</strain>
    </source>
</reference>